<dbReference type="PANTHER" id="PTHR38926">
    <property type="entry name" value="F-BOX DOMAIN CONTAINING PROTEIN, EXPRESSED"/>
    <property type="match status" value="1"/>
</dbReference>
<organism evidence="2 3">
    <name type="scientific">Suillus plorans</name>
    <dbReference type="NCBI Taxonomy" id="116603"/>
    <lineage>
        <taxon>Eukaryota</taxon>
        <taxon>Fungi</taxon>
        <taxon>Dikarya</taxon>
        <taxon>Basidiomycota</taxon>
        <taxon>Agaricomycotina</taxon>
        <taxon>Agaricomycetes</taxon>
        <taxon>Agaricomycetidae</taxon>
        <taxon>Boletales</taxon>
        <taxon>Suillineae</taxon>
        <taxon>Suillaceae</taxon>
        <taxon>Suillus</taxon>
    </lineage>
</organism>
<keyword evidence="3" id="KW-1185">Reference proteome</keyword>
<dbReference type="Gene3D" id="3.80.10.10">
    <property type="entry name" value="Ribonuclease Inhibitor"/>
    <property type="match status" value="1"/>
</dbReference>
<evidence type="ECO:0000313" key="2">
    <source>
        <dbReference type="EMBL" id="KAG1789926.1"/>
    </source>
</evidence>
<gene>
    <name evidence="2" type="ORF">HD556DRAFT_1446504</name>
</gene>
<comment type="caution">
    <text evidence="2">The sequence shown here is derived from an EMBL/GenBank/DDBJ whole genome shotgun (WGS) entry which is preliminary data.</text>
</comment>
<feature type="domain" description="F-box" evidence="1">
    <location>
        <begin position="57"/>
        <end position="114"/>
    </location>
</feature>
<dbReference type="GeneID" id="64600869"/>
<sequence length="382" mass="43124">MQTFNSNADSSAVSDTISAMQNIQLDVVMHKASSQKGVNYRKKAKVVQSNKSHSTLTSPVWRLPTEILAQIFLYCIPEDGNSIPAPDLAPMLLTTVCRRWREVAVDMPDLWRRLRLEVGHGDWQQRAFCYDTYLKRSRGRQLSLTLECHDNNWTELRSLLQPYVDQVSSLSVGFFSGAGSLAMTDFRGLSELVIYTGGSDTLTAVMHSIAQLPPNMRSLKLMDLWLNLRVLPHLNSLRWAGLTNLDIVVDGLDSFVRLLHLCPNLSSLTMIGIFTTIETSETFVHPKLQSLRMSGHLLLDSTVNLGLFNTITLPNLRTVEVRNMGQWPHEEFKAFVTRSQCPLESLIFGGGVRKTDQQLAEYATLFPSLELVTDPTRSRFYF</sequence>
<dbReference type="PROSITE" id="PS50181">
    <property type="entry name" value="FBOX"/>
    <property type="match status" value="1"/>
</dbReference>
<dbReference type="InterPro" id="IPR036047">
    <property type="entry name" value="F-box-like_dom_sf"/>
</dbReference>
<name>A0A9P7DE88_9AGAM</name>
<reference evidence="2" key="1">
    <citation type="journal article" date="2020" name="New Phytol.">
        <title>Comparative genomics reveals dynamic genome evolution in host specialist ectomycorrhizal fungi.</title>
        <authorList>
            <person name="Lofgren L.A."/>
            <person name="Nguyen N.H."/>
            <person name="Vilgalys R."/>
            <person name="Ruytinx J."/>
            <person name="Liao H.L."/>
            <person name="Branco S."/>
            <person name="Kuo A."/>
            <person name="LaButti K."/>
            <person name="Lipzen A."/>
            <person name="Andreopoulos W."/>
            <person name="Pangilinan J."/>
            <person name="Riley R."/>
            <person name="Hundley H."/>
            <person name="Na H."/>
            <person name="Barry K."/>
            <person name="Grigoriev I.V."/>
            <person name="Stajich J.E."/>
            <person name="Kennedy P.G."/>
        </authorList>
    </citation>
    <scope>NUCLEOTIDE SEQUENCE</scope>
    <source>
        <strain evidence="2">S12</strain>
    </source>
</reference>
<proteinExistence type="predicted"/>
<dbReference type="EMBL" id="JABBWE010000054">
    <property type="protein sequence ID" value="KAG1789926.1"/>
    <property type="molecule type" value="Genomic_DNA"/>
</dbReference>
<evidence type="ECO:0000259" key="1">
    <source>
        <dbReference type="PROSITE" id="PS50181"/>
    </source>
</evidence>
<dbReference type="RefSeq" id="XP_041156932.1">
    <property type="nucleotide sequence ID" value="XM_041307105.1"/>
</dbReference>
<dbReference type="Proteomes" id="UP000719766">
    <property type="component" value="Unassembled WGS sequence"/>
</dbReference>
<protein>
    <recommendedName>
        <fullName evidence="1">F-box domain-containing protein</fullName>
    </recommendedName>
</protein>
<dbReference type="SUPFAM" id="SSF52047">
    <property type="entry name" value="RNI-like"/>
    <property type="match status" value="1"/>
</dbReference>
<dbReference type="InterPro" id="IPR032675">
    <property type="entry name" value="LRR_dom_sf"/>
</dbReference>
<dbReference type="Gene3D" id="1.20.1280.50">
    <property type="match status" value="1"/>
</dbReference>
<dbReference type="AlphaFoldDB" id="A0A9P7DE88"/>
<evidence type="ECO:0000313" key="3">
    <source>
        <dbReference type="Proteomes" id="UP000719766"/>
    </source>
</evidence>
<dbReference type="OrthoDB" id="3221235at2759"/>
<dbReference type="Pfam" id="PF12937">
    <property type="entry name" value="F-box-like"/>
    <property type="match status" value="1"/>
</dbReference>
<dbReference type="PANTHER" id="PTHR38926:SF72">
    <property type="entry name" value="IM:7136021-RELATED"/>
    <property type="match status" value="1"/>
</dbReference>
<dbReference type="SUPFAM" id="SSF81383">
    <property type="entry name" value="F-box domain"/>
    <property type="match status" value="1"/>
</dbReference>
<dbReference type="InterPro" id="IPR001810">
    <property type="entry name" value="F-box_dom"/>
</dbReference>
<accession>A0A9P7DE88</accession>